<organism evidence="2 3">
    <name type="scientific">Folsomia candida</name>
    <name type="common">Springtail</name>
    <dbReference type="NCBI Taxonomy" id="158441"/>
    <lineage>
        <taxon>Eukaryota</taxon>
        <taxon>Metazoa</taxon>
        <taxon>Ecdysozoa</taxon>
        <taxon>Arthropoda</taxon>
        <taxon>Hexapoda</taxon>
        <taxon>Collembola</taxon>
        <taxon>Entomobryomorpha</taxon>
        <taxon>Isotomoidea</taxon>
        <taxon>Isotomidae</taxon>
        <taxon>Proisotominae</taxon>
        <taxon>Folsomia</taxon>
    </lineage>
</organism>
<accession>A0A226D356</accession>
<keyword evidence="3" id="KW-1185">Reference proteome</keyword>
<keyword evidence="1" id="KW-0812">Transmembrane</keyword>
<keyword evidence="1" id="KW-1133">Transmembrane helix</keyword>
<protein>
    <submittedName>
        <fullName evidence="2">Uncharacterized protein</fullName>
    </submittedName>
</protein>
<sequence>MATLGIWKLIDLGLNLFNHKLRLLPFTVSIREKALHLQPMSKIRRYFLKLCTLCVVFHTLVSLTFLCKPIFVKPERTDSTEGSVRVVRFFMLVLSTLFPPAFLAMSYAISFTPEVAVIIINCIAQFQHETKELIGTLKAQNYFAAELAIQLMIWVAIPISFSAPVALAYLKLDPLHLLFNNEENNLKIQMLLRSMILIVVGLDVAKAAIAFFLVGMMVTCSMNDILEGLGKSNVHTNFVTRLKEINL</sequence>
<keyword evidence="1" id="KW-0472">Membrane</keyword>
<feature type="transmembrane region" description="Helical" evidence="1">
    <location>
        <begin position="147"/>
        <end position="170"/>
    </location>
</feature>
<evidence type="ECO:0000313" key="2">
    <source>
        <dbReference type="EMBL" id="OXA39268.1"/>
    </source>
</evidence>
<feature type="transmembrane region" description="Helical" evidence="1">
    <location>
        <begin position="46"/>
        <end position="66"/>
    </location>
</feature>
<dbReference type="Proteomes" id="UP000198287">
    <property type="component" value="Unassembled WGS sequence"/>
</dbReference>
<proteinExistence type="predicted"/>
<feature type="transmembrane region" description="Helical" evidence="1">
    <location>
        <begin position="190"/>
        <end position="214"/>
    </location>
</feature>
<name>A0A226D356_FOLCA</name>
<dbReference type="EMBL" id="LNIX01000039">
    <property type="protein sequence ID" value="OXA39268.1"/>
    <property type="molecule type" value="Genomic_DNA"/>
</dbReference>
<comment type="caution">
    <text evidence="2">The sequence shown here is derived from an EMBL/GenBank/DDBJ whole genome shotgun (WGS) entry which is preliminary data.</text>
</comment>
<evidence type="ECO:0000313" key="3">
    <source>
        <dbReference type="Proteomes" id="UP000198287"/>
    </source>
</evidence>
<dbReference type="AlphaFoldDB" id="A0A226D356"/>
<reference evidence="2 3" key="1">
    <citation type="submission" date="2015-12" db="EMBL/GenBank/DDBJ databases">
        <title>The genome of Folsomia candida.</title>
        <authorList>
            <person name="Faddeeva A."/>
            <person name="Derks M.F."/>
            <person name="Anvar Y."/>
            <person name="Smit S."/>
            <person name="Van Straalen N."/>
            <person name="Roelofs D."/>
        </authorList>
    </citation>
    <scope>NUCLEOTIDE SEQUENCE [LARGE SCALE GENOMIC DNA]</scope>
    <source>
        <strain evidence="2 3">VU population</strain>
        <tissue evidence="2">Whole body</tissue>
    </source>
</reference>
<evidence type="ECO:0000256" key="1">
    <source>
        <dbReference type="SAM" id="Phobius"/>
    </source>
</evidence>
<gene>
    <name evidence="2" type="ORF">Fcan01_25923</name>
</gene>
<feature type="transmembrane region" description="Helical" evidence="1">
    <location>
        <begin position="86"/>
        <end position="109"/>
    </location>
</feature>